<keyword evidence="2" id="KW-1185">Reference proteome</keyword>
<dbReference type="EMBL" id="JYDP01000305">
    <property type="protein sequence ID" value="KRZ01299.1"/>
    <property type="molecule type" value="Genomic_DNA"/>
</dbReference>
<dbReference type="AlphaFoldDB" id="A0A0V1GTG1"/>
<name>A0A0V1GTG1_9BILA</name>
<evidence type="ECO:0000313" key="1">
    <source>
        <dbReference type="EMBL" id="KRZ01299.1"/>
    </source>
</evidence>
<reference evidence="1 2" key="1">
    <citation type="submission" date="2015-01" db="EMBL/GenBank/DDBJ databases">
        <title>Evolution of Trichinella species and genotypes.</title>
        <authorList>
            <person name="Korhonen P.K."/>
            <person name="Edoardo P."/>
            <person name="Giuseppe L.R."/>
            <person name="Gasser R.B."/>
        </authorList>
    </citation>
    <scope>NUCLEOTIDE SEQUENCE [LARGE SCALE GENOMIC DNA]</scope>
    <source>
        <strain evidence="1">ISS1029</strain>
    </source>
</reference>
<protein>
    <submittedName>
        <fullName evidence="1">Uncharacterized protein</fullName>
    </submittedName>
</protein>
<accession>A0A0V1GTG1</accession>
<dbReference type="Proteomes" id="UP000055024">
    <property type="component" value="Unassembled WGS sequence"/>
</dbReference>
<evidence type="ECO:0000313" key="2">
    <source>
        <dbReference type="Proteomes" id="UP000055024"/>
    </source>
</evidence>
<sequence length="110" mass="12491">MKHFGIFQFISVLKDSFAKLFFSMKCDFIIPRLLSQLVAEDVPKETLLGSLRRIATSEAVLNISDTKARCNTLQAFLNVLSELGILQESEKDTLMAISYNKLKTILKYNN</sequence>
<gene>
    <name evidence="1" type="ORF">T11_2288</name>
</gene>
<dbReference type="STRING" id="268475.A0A0V1GTG1"/>
<comment type="caution">
    <text evidence="1">The sequence shown here is derived from an EMBL/GenBank/DDBJ whole genome shotgun (WGS) entry which is preliminary data.</text>
</comment>
<organism evidence="1 2">
    <name type="scientific">Trichinella zimbabwensis</name>
    <dbReference type="NCBI Taxonomy" id="268475"/>
    <lineage>
        <taxon>Eukaryota</taxon>
        <taxon>Metazoa</taxon>
        <taxon>Ecdysozoa</taxon>
        <taxon>Nematoda</taxon>
        <taxon>Enoplea</taxon>
        <taxon>Dorylaimia</taxon>
        <taxon>Trichinellida</taxon>
        <taxon>Trichinellidae</taxon>
        <taxon>Trichinella</taxon>
    </lineage>
</organism>
<proteinExistence type="predicted"/>